<dbReference type="InterPro" id="IPR019775">
    <property type="entry name" value="WD40_repeat_CS"/>
</dbReference>
<dbReference type="SMART" id="SM00320">
    <property type="entry name" value="WD40"/>
    <property type="match status" value="4"/>
</dbReference>
<evidence type="ECO:0000256" key="2">
    <source>
        <dbReference type="ARBA" id="ARBA00022574"/>
    </source>
</evidence>
<feature type="region of interest" description="Disordered" evidence="6">
    <location>
        <begin position="969"/>
        <end position="990"/>
    </location>
</feature>
<dbReference type="InterPro" id="IPR001680">
    <property type="entry name" value="WD40_rpt"/>
</dbReference>
<feature type="repeat" description="WD" evidence="5">
    <location>
        <begin position="131"/>
        <end position="172"/>
    </location>
</feature>
<dbReference type="GO" id="GO:0043596">
    <property type="term" value="C:nuclear replication fork"/>
    <property type="evidence" value="ECO:0007669"/>
    <property type="project" value="TreeGrafter"/>
</dbReference>
<dbReference type="Proteomes" id="UP000285301">
    <property type="component" value="Unassembled WGS sequence"/>
</dbReference>
<keyword evidence="3" id="KW-0677">Repeat</keyword>
<evidence type="ECO:0000256" key="5">
    <source>
        <dbReference type="PROSITE-ProRule" id="PRU00221"/>
    </source>
</evidence>
<dbReference type="GO" id="GO:0003677">
    <property type="term" value="F:DNA binding"/>
    <property type="evidence" value="ECO:0007669"/>
    <property type="project" value="UniProtKB-KW"/>
</dbReference>
<dbReference type="GO" id="GO:0003682">
    <property type="term" value="F:chromatin binding"/>
    <property type="evidence" value="ECO:0007669"/>
    <property type="project" value="TreeGrafter"/>
</dbReference>
<feature type="compositionally biased region" description="Basic and acidic residues" evidence="6">
    <location>
        <begin position="969"/>
        <end position="982"/>
    </location>
</feature>
<dbReference type="PANTHER" id="PTHR19932">
    <property type="entry name" value="WD REPEAT AND HMG-BOX DNA BINDING PROTEIN"/>
    <property type="match status" value="1"/>
</dbReference>
<organism evidence="10 11">
    <name type="scientific">Dinothrombium tinctorium</name>
    <dbReference type="NCBI Taxonomy" id="1965070"/>
    <lineage>
        <taxon>Eukaryota</taxon>
        <taxon>Metazoa</taxon>
        <taxon>Ecdysozoa</taxon>
        <taxon>Arthropoda</taxon>
        <taxon>Chelicerata</taxon>
        <taxon>Arachnida</taxon>
        <taxon>Acari</taxon>
        <taxon>Acariformes</taxon>
        <taxon>Trombidiformes</taxon>
        <taxon>Prostigmata</taxon>
        <taxon>Anystina</taxon>
        <taxon>Parasitengona</taxon>
        <taxon>Trombidioidea</taxon>
        <taxon>Trombidiidae</taxon>
        <taxon>Dinothrombium</taxon>
    </lineage>
</organism>
<feature type="compositionally biased region" description="Basic and acidic residues" evidence="6">
    <location>
        <begin position="848"/>
        <end position="862"/>
    </location>
</feature>
<proteinExistence type="predicted"/>
<feature type="domain" description="WDHD1/CFT4 second beta-propeller" evidence="7">
    <location>
        <begin position="431"/>
        <end position="717"/>
    </location>
</feature>
<dbReference type="GO" id="GO:0000278">
    <property type="term" value="P:mitotic cell cycle"/>
    <property type="evidence" value="ECO:0007669"/>
    <property type="project" value="TreeGrafter"/>
</dbReference>
<dbReference type="InterPro" id="IPR057646">
    <property type="entry name" value="WD40_WDHD1_1st"/>
</dbReference>
<evidence type="ECO:0000313" key="10">
    <source>
        <dbReference type="EMBL" id="RWS02221.1"/>
    </source>
</evidence>
<dbReference type="SUPFAM" id="SSF47095">
    <property type="entry name" value="HMG-box"/>
    <property type="match status" value="1"/>
</dbReference>
<dbReference type="EMBL" id="NCKU01007995">
    <property type="protein sequence ID" value="RWS02221.1"/>
    <property type="molecule type" value="Genomic_DNA"/>
</dbReference>
<dbReference type="OrthoDB" id="427368at2759"/>
<accession>A0A3S3P087</accession>
<gene>
    <name evidence="10" type="ORF">B4U79_00448</name>
</gene>
<feature type="compositionally biased region" description="Acidic residues" evidence="6">
    <location>
        <begin position="829"/>
        <end position="839"/>
    </location>
</feature>
<evidence type="ECO:0000256" key="6">
    <source>
        <dbReference type="SAM" id="MobiDB-lite"/>
    </source>
</evidence>
<feature type="region of interest" description="Disordered" evidence="6">
    <location>
        <begin position="821"/>
        <end position="910"/>
    </location>
</feature>
<feature type="domain" description="WDHD1 first WD40" evidence="9">
    <location>
        <begin position="10"/>
        <end position="297"/>
    </location>
</feature>
<keyword evidence="2 5" id="KW-0853">WD repeat</keyword>
<evidence type="ECO:0000256" key="1">
    <source>
        <dbReference type="ARBA" id="ARBA00004123"/>
    </source>
</evidence>
<reference evidence="10 11" key="1">
    <citation type="journal article" date="2018" name="Gigascience">
        <title>Genomes of trombidid mites reveal novel predicted allergens and laterally-transferred genes associated with secondary metabolism.</title>
        <authorList>
            <person name="Dong X."/>
            <person name="Chaisiri K."/>
            <person name="Xia D."/>
            <person name="Armstrong S.D."/>
            <person name="Fang Y."/>
            <person name="Donnelly M.J."/>
            <person name="Kadowaki T."/>
            <person name="McGarry J.W."/>
            <person name="Darby A.C."/>
            <person name="Makepeace B.L."/>
        </authorList>
    </citation>
    <scope>NUCLEOTIDE SEQUENCE [LARGE SCALE GENOMIC DNA]</scope>
    <source>
        <strain evidence="10">UoL-WK</strain>
    </source>
</reference>
<dbReference type="PANTHER" id="PTHR19932:SF10">
    <property type="entry name" value="WD REPEAT AND HMG-BOX DNA-BINDING PROTEIN 1"/>
    <property type="match status" value="1"/>
</dbReference>
<feature type="domain" description="WDHD1/CFT4 helical bundle" evidence="8">
    <location>
        <begin position="727"/>
        <end position="822"/>
    </location>
</feature>
<dbReference type="InterPro" id="IPR048591">
    <property type="entry name" value="WDHD1/CFT4_hel"/>
</dbReference>
<dbReference type="Gene3D" id="1.10.30.10">
    <property type="entry name" value="High mobility group box domain"/>
    <property type="match status" value="1"/>
</dbReference>
<evidence type="ECO:0000259" key="9">
    <source>
        <dbReference type="Pfam" id="PF24817"/>
    </source>
</evidence>
<keyword evidence="10" id="KW-0238">DNA-binding</keyword>
<dbReference type="AlphaFoldDB" id="A0A3S3P087"/>
<comment type="subcellular location">
    <subcellularLocation>
        <location evidence="1">Nucleus</location>
    </subcellularLocation>
</comment>
<evidence type="ECO:0000256" key="4">
    <source>
        <dbReference type="ARBA" id="ARBA00023242"/>
    </source>
</evidence>
<dbReference type="GO" id="GO:0006281">
    <property type="term" value="P:DNA repair"/>
    <property type="evidence" value="ECO:0007669"/>
    <property type="project" value="TreeGrafter"/>
</dbReference>
<protein>
    <submittedName>
        <fullName evidence="10">WD repeat and HMG-box DNA-binding protein 1-like protein</fullName>
    </submittedName>
</protein>
<dbReference type="Pfam" id="PF24817">
    <property type="entry name" value="WD40_WDHD1_1st"/>
    <property type="match status" value="1"/>
</dbReference>
<dbReference type="SUPFAM" id="SSF50978">
    <property type="entry name" value="WD40 repeat-like"/>
    <property type="match status" value="1"/>
</dbReference>
<dbReference type="PROSITE" id="PS50294">
    <property type="entry name" value="WD_REPEATS_REGION"/>
    <property type="match status" value="1"/>
</dbReference>
<name>A0A3S3P087_9ACAR</name>
<dbReference type="InterPro" id="IPR036910">
    <property type="entry name" value="HMG_box_dom_sf"/>
</dbReference>
<dbReference type="Pfam" id="PF12341">
    <property type="entry name" value="Mcl1_mid"/>
    <property type="match status" value="1"/>
</dbReference>
<dbReference type="PROSITE" id="PS50082">
    <property type="entry name" value="WD_REPEATS_2"/>
    <property type="match status" value="1"/>
</dbReference>
<dbReference type="InterPro" id="IPR036322">
    <property type="entry name" value="WD40_repeat_dom_sf"/>
</dbReference>
<dbReference type="InterPro" id="IPR022100">
    <property type="entry name" value="WDHD1/CFT4_beta-prop_2nd"/>
</dbReference>
<dbReference type="Pfam" id="PF20946">
    <property type="entry name" value="Ctf4_C"/>
    <property type="match status" value="1"/>
</dbReference>
<keyword evidence="11" id="KW-1185">Reference proteome</keyword>
<evidence type="ECO:0000259" key="8">
    <source>
        <dbReference type="Pfam" id="PF20946"/>
    </source>
</evidence>
<evidence type="ECO:0000313" key="11">
    <source>
        <dbReference type="Proteomes" id="UP000285301"/>
    </source>
</evidence>
<evidence type="ECO:0000256" key="3">
    <source>
        <dbReference type="ARBA" id="ARBA00022737"/>
    </source>
</evidence>
<evidence type="ECO:0000259" key="7">
    <source>
        <dbReference type="Pfam" id="PF12341"/>
    </source>
</evidence>
<dbReference type="PROSITE" id="PS00678">
    <property type="entry name" value="WD_REPEATS_1"/>
    <property type="match status" value="1"/>
</dbReference>
<dbReference type="InterPro" id="IPR015943">
    <property type="entry name" value="WD40/YVTN_repeat-like_dom_sf"/>
</dbReference>
<dbReference type="STRING" id="1965070.A0A3S3P087"/>
<keyword evidence="4" id="KW-0539">Nucleus</keyword>
<dbReference type="Gene3D" id="2.130.10.10">
    <property type="entry name" value="YVTN repeat-like/Quinoprotein amine dehydrogenase"/>
    <property type="match status" value="2"/>
</dbReference>
<comment type="caution">
    <text evidence="10">The sequence shown here is derived from an EMBL/GenBank/DDBJ whole genome shotgun (WGS) entry which is preliminary data.</text>
</comment>
<sequence>MFTKQSFTLRHLVTGGIEGDVRYWSLQETDSEPKSFDVDSAVYAVAIQVLFAFSSTFLQLLNQDSKFYVATESNELRCFSLNEDESETTVTRFTAGIYHLDLSRDGKCIAAGGGDFLVKLINLSDSSQITLSGHEAPILCVAFDPQNLLIASSSCDGTVRLWNIEEKKCVHLWNNHPKSNEITNSPTLCQICWDQNGNLIVPAKDNINVYERNSWGSIRTFRYEEFTDISICSLSPDDEYLAASNTTGAILIWKFKTDTSTPIASFVHSKKIAITGLKWNPTVEHSLSFCDSNGELHFLSVKMNKTKDESSFNYLLEEVLEDDDDLMKDLNEYENKQHLQISHPIPQNDTNSAVDEFEADVNDDDDENEIDIGAIKAKYEPKIFSLDEDEEIKNKSDENDKVKEVGIKPKSEQELENISTIKVPKTHIQPAFQPGSTPSDFQHRFLVWNSIGIVISSNTDEENSIDVEFHDVNIYHSIHFANTYNYVIADLSSEALLCANQGDELSKSSRLFCMNFSTWDSNKEWKYDLPNDECVLSLALGSGFAAIATDQHYLRLFTVSGIQLHVLSLFGSPVCVSAQEKSLVIMYHNGHGLPGEQAISSVLYTVDLKTTFLKKKFLIPVAISPKSSLSWAGFTDEGTACTMDTAGVIRLYKNFSGDSWIPILQTKSKLKNKSDNYFIIGLSEIQQQVRCVLCKGSRYPLTIPRPTLLLLDFQLPLCEMSTTRSLTEEQFLRLKITNSLLLHLSKEGFDVDFQVEDSTSKITATLLKLFALALGDNSECLALEIANLMPNKSSLELAIRYALQRKKMGLTKKIAELVEQNRDSSEAVGDGDEFEEEIGESFSKHNSHKESEVTRSKSDIVIKPKPIKKSSQKASSNDDDSASKPKPKPVKSSVMHSTNPFKISTDGESRGKSGFELFFDAMKEQIAEQYPEIEDEDEMRAAARDMFDDLSNEEKKKWHSSAVSLLKRKADETKGDSKKTKIDSFLVKRN</sequence>
<dbReference type="GO" id="GO:0006261">
    <property type="term" value="P:DNA-templated DNA replication"/>
    <property type="evidence" value="ECO:0007669"/>
    <property type="project" value="TreeGrafter"/>
</dbReference>